<name>A0A1W1VB29_9DEIO</name>
<accession>A0A1W1VB29</accession>
<dbReference type="GO" id="GO:0047617">
    <property type="term" value="F:fatty acyl-CoA hydrolase activity"/>
    <property type="evidence" value="ECO:0007669"/>
    <property type="project" value="TreeGrafter"/>
</dbReference>
<sequence>MKLTIPDADVLWSSLPERRKHEMVVTVQATDLDDLNHVNNQVYLAWCEQVARAHALREGMGTGTLVKLGAVPVARQHIITYHRPALLGDCIRVRTALTVSVGVRSIRAYTLDRDAGESSDGERLAECQTEWVWVDPVTGRPKRAPREVQEAFGF</sequence>
<dbReference type="Proteomes" id="UP000192582">
    <property type="component" value="Unassembled WGS sequence"/>
</dbReference>
<evidence type="ECO:0000256" key="1">
    <source>
        <dbReference type="ARBA" id="ARBA00022801"/>
    </source>
</evidence>
<proteinExistence type="predicted"/>
<evidence type="ECO:0000313" key="3">
    <source>
        <dbReference type="Proteomes" id="UP000192582"/>
    </source>
</evidence>
<dbReference type="CDD" id="cd00586">
    <property type="entry name" value="4HBT"/>
    <property type="match status" value="1"/>
</dbReference>
<dbReference type="Pfam" id="PF13279">
    <property type="entry name" value="4HBT_2"/>
    <property type="match status" value="1"/>
</dbReference>
<dbReference type="AlphaFoldDB" id="A0A1W1VB29"/>
<dbReference type="PANTHER" id="PTHR31793">
    <property type="entry name" value="4-HYDROXYBENZOYL-COA THIOESTERASE FAMILY MEMBER"/>
    <property type="match status" value="1"/>
</dbReference>
<gene>
    <name evidence="2" type="ORF">SAMN00790413_00815</name>
</gene>
<keyword evidence="1 2" id="KW-0378">Hydrolase</keyword>
<dbReference type="PANTHER" id="PTHR31793:SF37">
    <property type="entry name" value="ACYL-COA THIOESTER HYDROLASE YBGC"/>
    <property type="match status" value="1"/>
</dbReference>
<keyword evidence="3" id="KW-1185">Reference proteome</keyword>
<dbReference type="RefSeq" id="WP_084048411.1">
    <property type="nucleotide sequence ID" value="NZ_FWWU01000009.1"/>
</dbReference>
<dbReference type="InterPro" id="IPR050563">
    <property type="entry name" value="4-hydroxybenzoyl-CoA_TE"/>
</dbReference>
<dbReference type="SUPFAM" id="SSF54637">
    <property type="entry name" value="Thioesterase/thiol ester dehydrase-isomerase"/>
    <property type="match status" value="1"/>
</dbReference>
<dbReference type="InterPro" id="IPR029069">
    <property type="entry name" value="HotDog_dom_sf"/>
</dbReference>
<dbReference type="OrthoDB" id="9801517at2"/>
<dbReference type="STRING" id="695939.SAMN00790413_00815"/>
<protein>
    <submittedName>
        <fullName evidence="2">Acyl-CoA thioester hydrolase</fullName>
    </submittedName>
</protein>
<evidence type="ECO:0000313" key="2">
    <source>
        <dbReference type="EMBL" id="SMB90562.1"/>
    </source>
</evidence>
<dbReference type="EMBL" id="FWWU01000009">
    <property type="protein sequence ID" value="SMB90562.1"/>
    <property type="molecule type" value="Genomic_DNA"/>
</dbReference>
<dbReference type="Gene3D" id="3.10.129.10">
    <property type="entry name" value="Hotdog Thioesterase"/>
    <property type="match status" value="1"/>
</dbReference>
<reference evidence="2 3" key="1">
    <citation type="submission" date="2017-04" db="EMBL/GenBank/DDBJ databases">
        <authorList>
            <person name="Afonso C.L."/>
            <person name="Miller P.J."/>
            <person name="Scott M.A."/>
            <person name="Spackman E."/>
            <person name="Goraichik I."/>
            <person name="Dimitrov K.M."/>
            <person name="Suarez D.L."/>
            <person name="Swayne D.E."/>
        </authorList>
    </citation>
    <scope>NUCLEOTIDE SEQUENCE [LARGE SCALE GENOMIC DNA]</scope>
    <source>
        <strain evidence="2 3">KR-140</strain>
    </source>
</reference>
<organism evidence="2 3">
    <name type="scientific">Deinococcus hopiensis KR-140</name>
    <dbReference type="NCBI Taxonomy" id="695939"/>
    <lineage>
        <taxon>Bacteria</taxon>
        <taxon>Thermotogati</taxon>
        <taxon>Deinococcota</taxon>
        <taxon>Deinococci</taxon>
        <taxon>Deinococcales</taxon>
        <taxon>Deinococcaceae</taxon>
        <taxon>Deinococcus</taxon>
    </lineage>
</organism>